<accession>A0AAE3SLB3</accession>
<proteinExistence type="predicted"/>
<comment type="caution">
    <text evidence="1">The sequence shown here is derived from an EMBL/GenBank/DDBJ whole genome shotgun (WGS) entry which is preliminary data.</text>
</comment>
<dbReference type="Proteomes" id="UP001207408">
    <property type="component" value="Unassembled WGS sequence"/>
</dbReference>
<dbReference type="RefSeq" id="WP_301201936.1">
    <property type="nucleotide sequence ID" value="NZ_JAPDPI010000049.1"/>
</dbReference>
<reference evidence="1" key="1">
    <citation type="submission" date="2022-10" db="EMBL/GenBank/DDBJ databases">
        <authorList>
            <person name="Yu W.X."/>
        </authorList>
    </citation>
    <scope>NUCLEOTIDE SEQUENCE</scope>
    <source>
        <strain evidence="1">D04</strain>
    </source>
</reference>
<name>A0AAE3SLB3_9BACT</name>
<sequence>MNFSFGSYVDFSIYKRDLDIKPGPGIAFGMGYKWKDRYALECRYYTPHDLLDSYASWKGQCEAFSITLGYTFF</sequence>
<gene>
    <name evidence="1" type="ORF">OM074_17955</name>
</gene>
<dbReference type="AlphaFoldDB" id="A0AAE3SLB3"/>
<organism evidence="1 2">
    <name type="scientific">Plebeiibacterium marinum</name>
    <dbReference type="NCBI Taxonomy" id="2992111"/>
    <lineage>
        <taxon>Bacteria</taxon>
        <taxon>Pseudomonadati</taxon>
        <taxon>Bacteroidota</taxon>
        <taxon>Bacteroidia</taxon>
        <taxon>Marinilabiliales</taxon>
        <taxon>Marinilabiliaceae</taxon>
        <taxon>Plebeiibacterium</taxon>
    </lineage>
</organism>
<evidence type="ECO:0000313" key="2">
    <source>
        <dbReference type="Proteomes" id="UP001207408"/>
    </source>
</evidence>
<keyword evidence="2" id="KW-1185">Reference proteome</keyword>
<protein>
    <submittedName>
        <fullName evidence="1">Uncharacterized protein</fullName>
    </submittedName>
</protein>
<evidence type="ECO:0000313" key="1">
    <source>
        <dbReference type="EMBL" id="MCW3807517.1"/>
    </source>
</evidence>
<dbReference type="EMBL" id="JAPDPI010000049">
    <property type="protein sequence ID" value="MCW3807517.1"/>
    <property type="molecule type" value="Genomic_DNA"/>
</dbReference>